<name>A0A6P0U8R3_9FLAO</name>
<dbReference type="SUPFAM" id="SSF51261">
    <property type="entry name" value="Duplicated hybrid motif"/>
    <property type="match status" value="1"/>
</dbReference>
<comment type="caution">
    <text evidence="3">The sequence shown here is derived from an EMBL/GenBank/DDBJ whole genome shotgun (WGS) entry which is preliminary data.</text>
</comment>
<reference evidence="3 4" key="1">
    <citation type="submission" date="2020-01" db="EMBL/GenBank/DDBJ databases">
        <title>Muriicola jejuensis KCTC 22299.</title>
        <authorList>
            <person name="Wang G."/>
        </authorList>
    </citation>
    <scope>NUCLEOTIDE SEQUENCE [LARGE SCALE GENOMIC DNA]</scope>
    <source>
        <strain evidence="3 4">KCTC 22299</strain>
    </source>
</reference>
<dbReference type="Pfam" id="PF01551">
    <property type="entry name" value="Peptidase_M23"/>
    <property type="match status" value="1"/>
</dbReference>
<proteinExistence type="predicted"/>
<evidence type="ECO:0000313" key="3">
    <source>
        <dbReference type="EMBL" id="NER09555.1"/>
    </source>
</evidence>
<feature type="domain" description="DUF3887" evidence="2">
    <location>
        <begin position="29"/>
        <end position="114"/>
    </location>
</feature>
<dbReference type="Pfam" id="PF13026">
    <property type="entry name" value="DUF3887"/>
    <property type="match status" value="1"/>
</dbReference>
<evidence type="ECO:0000259" key="1">
    <source>
        <dbReference type="Pfam" id="PF01551"/>
    </source>
</evidence>
<protein>
    <submittedName>
        <fullName evidence="3">Peptidoglycan DD-metalloendopeptidase family protein</fullName>
    </submittedName>
</protein>
<dbReference type="PANTHER" id="PTHR21666">
    <property type="entry name" value="PEPTIDASE-RELATED"/>
    <property type="match status" value="1"/>
</dbReference>
<evidence type="ECO:0000313" key="4">
    <source>
        <dbReference type="Proteomes" id="UP000468443"/>
    </source>
</evidence>
<evidence type="ECO:0000259" key="2">
    <source>
        <dbReference type="Pfam" id="PF13026"/>
    </source>
</evidence>
<dbReference type="InterPro" id="IPR050570">
    <property type="entry name" value="Cell_wall_metabolism_enzyme"/>
</dbReference>
<dbReference type="InterPro" id="IPR024981">
    <property type="entry name" value="DUF3887"/>
</dbReference>
<dbReference type="EMBL" id="JAABOP010000001">
    <property type="protein sequence ID" value="NER09555.1"/>
    <property type="molecule type" value="Genomic_DNA"/>
</dbReference>
<dbReference type="InterPro" id="IPR016047">
    <property type="entry name" value="M23ase_b-sheet_dom"/>
</dbReference>
<dbReference type="InterPro" id="IPR011055">
    <property type="entry name" value="Dup_hybrid_motif"/>
</dbReference>
<gene>
    <name evidence="3" type="ORF">GWK09_03425</name>
</gene>
<accession>A0A6P0U8R3</accession>
<dbReference type="RefSeq" id="WP_163691605.1">
    <property type="nucleotide sequence ID" value="NZ_FXTW01000001.1"/>
</dbReference>
<feature type="domain" description="M23ase beta-sheet core" evidence="1">
    <location>
        <begin position="191"/>
        <end position="281"/>
    </location>
</feature>
<organism evidence="3 4">
    <name type="scientific">Muriicola jejuensis</name>
    <dbReference type="NCBI Taxonomy" id="504488"/>
    <lineage>
        <taxon>Bacteria</taxon>
        <taxon>Pseudomonadati</taxon>
        <taxon>Bacteroidota</taxon>
        <taxon>Flavobacteriia</taxon>
        <taxon>Flavobacteriales</taxon>
        <taxon>Flavobacteriaceae</taxon>
        <taxon>Muriicola</taxon>
    </lineage>
</organism>
<dbReference type="GO" id="GO:0004222">
    <property type="term" value="F:metalloendopeptidase activity"/>
    <property type="evidence" value="ECO:0007669"/>
    <property type="project" value="TreeGrafter"/>
</dbReference>
<dbReference type="CDD" id="cd12797">
    <property type="entry name" value="M23_peptidase"/>
    <property type="match status" value="1"/>
</dbReference>
<dbReference type="Gene3D" id="2.70.70.10">
    <property type="entry name" value="Glucose Permease (Domain IIA)"/>
    <property type="match status" value="1"/>
</dbReference>
<sequence>MRTFLLFLLFSWVSYSQNELPQYANMISQVAALYNAQDYQGIYRLYDENMQKALTPEENRKFFSENVNRIMGNIREWEFIGYQRGAHVYRTSFEKSMTNLMLSISGQNNKISGFYIAPARPIGIPVLERNTTKMILPFKEEVFVYWGGTTVEQNYHVAEISQQYAYDILQVRDGRSYEGDPKRNESYLVFGKEIIAPCDARVVLVIDGVPDNEPGITNPEQLTGNTIVLQTTADEYILMAHLQEGSIEVEEGEEVRQGQVIARCGNSGNTTEPHLHLSLQNTVNMEEATGAKLYFDQLRVNGEIKTDYLPIKEDFIRNLE</sequence>
<dbReference type="AlphaFoldDB" id="A0A6P0U8R3"/>
<keyword evidence="4" id="KW-1185">Reference proteome</keyword>
<dbReference type="Proteomes" id="UP000468443">
    <property type="component" value="Unassembled WGS sequence"/>
</dbReference>
<dbReference type="PANTHER" id="PTHR21666:SF270">
    <property type="entry name" value="MUREIN HYDROLASE ACTIVATOR ENVC"/>
    <property type="match status" value="1"/>
</dbReference>